<dbReference type="AlphaFoldDB" id="A0A1J5Q524"/>
<reference evidence="12" key="1">
    <citation type="submission" date="2016-10" db="EMBL/GenBank/DDBJ databases">
        <title>Sequence of Gallionella enrichment culture.</title>
        <authorList>
            <person name="Poehlein A."/>
            <person name="Muehling M."/>
            <person name="Daniel R."/>
        </authorList>
    </citation>
    <scope>NUCLEOTIDE SEQUENCE</scope>
</reference>
<dbReference type="InterPro" id="IPR033177">
    <property type="entry name" value="PSD-B"/>
</dbReference>
<gene>
    <name evidence="12" type="primary">psd_13</name>
    <name evidence="12" type="ORF">GALL_473790</name>
</gene>
<organism evidence="12">
    <name type="scientific">mine drainage metagenome</name>
    <dbReference type="NCBI Taxonomy" id="410659"/>
    <lineage>
        <taxon>unclassified sequences</taxon>
        <taxon>metagenomes</taxon>
        <taxon>ecological metagenomes</taxon>
    </lineage>
</organism>
<keyword evidence="6" id="KW-0443">Lipid metabolism</keyword>
<dbReference type="UniPathway" id="UPA00558"/>
<evidence type="ECO:0000256" key="7">
    <source>
        <dbReference type="ARBA" id="ARBA00023209"/>
    </source>
</evidence>
<comment type="pathway">
    <text evidence="2">Lipid metabolism.</text>
</comment>
<dbReference type="EC" id="4.1.1.65" evidence="3"/>
<evidence type="ECO:0000256" key="6">
    <source>
        <dbReference type="ARBA" id="ARBA00023098"/>
    </source>
</evidence>
<dbReference type="PANTHER" id="PTHR10067">
    <property type="entry name" value="PHOSPHATIDYLSERINE DECARBOXYLASE"/>
    <property type="match status" value="1"/>
</dbReference>
<sequence length="300" mass="33441">MPPALAGPSNRLMTIRGLISALTQQEDLNFLLTNRIPRAALTRFMGWFSKIEQPLVRDLSIAGWKFFSNLDLSEARTTDFPSMHACFTRRLKDGVRPTDMDPAVLASPCDAIVGAAGTVRDGQVFQVKGFPYALSDLILDEAHAREFANGTFVTLRLTSSMYHRFHAPHDCRIEQVTFISGDTWNVNPIALKRIERLFCKNERAVIQTRLVSGEALTLVPVAAILVASIRLHFLDILLNAQTREPTVFPCDVSVRKGDELGWFEHGSTIIVLAPDHFEFCDNVKEGTRILAGQPLLRKPG</sequence>
<dbReference type="PANTHER" id="PTHR10067:SF6">
    <property type="entry name" value="PHOSPHATIDYLSERINE DECARBOXYLASE PROENZYME, MITOCHONDRIAL"/>
    <property type="match status" value="1"/>
</dbReference>
<name>A0A1J5Q524_9ZZZZ</name>
<comment type="cofactor">
    <cofactor evidence="1">
        <name>pyruvate</name>
        <dbReference type="ChEBI" id="CHEBI:15361"/>
    </cofactor>
</comment>
<evidence type="ECO:0000256" key="5">
    <source>
        <dbReference type="ARBA" id="ARBA00022793"/>
    </source>
</evidence>
<evidence type="ECO:0000256" key="8">
    <source>
        <dbReference type="ARBA" id="ARBA00023239"/>
    </source>
</evidence>
<comment type="pathway">
    <text evidence="11">Phospholipid metabolism; phosphatidylethanolamine biosynthesis.</text>
</comment>
<proteinExistence type="predicted"/>
<keyword evidence="10" id="KW-0670">Pyruvate</keyword>
<keyword evidence="5" id="KW-0210">Decarboxylase</keyword>
<evidence type="ECO:0000256" key="11">
    <source>
        <dbReference type="ARBA" id="ARBA00024326"/>
    </source>
</evidence>
<dbReference type="GO" id="GO:0006646">
    <property type="term" value="P:phosphatidylethanolamine biosynthetic process"/>
    <property type="evidence" value="ECO:0007669"/>
    <property type="project" value="UniProtKB-UniPathway"/>
</dbReference>
<keyword evidence="9" id="KW-1208">Phospholipid metabolism</keyword>
<dbReference type="InterPro" id="IPR003817">
    <property type="entry name" value="PS_Dcarbxylase"/>
</dbReference>
<evidence type="ECO:0000256" key="2">
    <source>
        <dbReference type="ARBA" id="ARBA00005189"/>
    </source>
</evidence>
<evidence type="ECO:0000256" key="9">
    <source>
        <dbReference type="ARBA" id="ARBA00023264"/>
    </source>
</evidence>
<dbReference type="NCBIfam" id="TIGR00163">
    <property type="entry name" value="PS_decarb"/>
    <property type="match status" value="1"/>
</dbReference>
<comment type="caution">
    <text evidence="12">The sequence shown here is derived from an EMBL/GenBank/DDBJ whole genome shotgun (WGS) entry which is preliminary data.</text>
</comment>
<evidence type="ECO:0000256" key="1">
    <source>
        <dbReference type="ARBA" id="ARBA00001928"/>
    </source>
</evidence>
<dbReference type="GO" id="GO:0004609">
    <property type="term" value="F:phosphatidylserine decarboxylase activity"/>
    <property type="evidence" value="ECO:0007669"/>
    <property type="project" value="UniProtKB-EC"/>
</dbReference>
<protein>
    <recommendedName>
        <fullName evidence="3">phosphatidylserine decarboxylase</fullName>
        <ecNumber evidence="3">4.1.1.65</ecNumber>
    </recommendedName>
</protein>
<evidence type="ECO:0000313" key="12">
    <source>
        <dbReference type="EMBL" id="OIQ71005.1"/>
    </source>
</evidence>
<evidence type="ECO:0000256" key="10">
    <source>
        <dbReference type="ARBA" id="ARBA00023317"/>
    </source>
</evidence>
<keyword evidence="7" id="KW-0594">Phospholipid biosynthesis</keyword>
<evidence type="ECO:0000256" key="4">
    <source>
        <dbReference type="ARBA" id="ARBA00022516"/>
    </source>
</evidence>
<keyword evidence="4" id="KW-0444">Lipid biosynthesis</keyword>
<keyword evidence="8 12" id="KW-0456">Lyase</keyword>
<accession>A0A1J5Q524</accession>
<evidence type="ECO:0000256" key="3">
    <source>
        <dbReference type="ARBA" id="ARBA00012243"/>
    </source>
</evidence>
<dbReference type="EMBL" id="MLJW01003920">
    <property type="protein sequence ID" value="OIQ71005.1"/>
    <property type="molecule type" value="Genomic_DNA"/>
</dbReference>
<dbReference type="Pfam" id="PF02666">
    <property type="entry name" value="PS_Dcarbxylase"/>
    <property type="match status" value="1"/>
</dbReference>